<reference evidence="9 10" key="1">
    <citation type="submission" date="2018-10" db="EMBL/GenBank/DDBJ databases">
        <title>Genomic Encyclopedia of Archaeal and Bacterial Type Strains, Phase II (KMG-II): from individual species to whole genera.</title>
        <authorList>
            <person name="Goeker M."/>
        </authorList>
    </citation>
    <scope>NUCLEOTIDE SEQUENCE [LARGE SCALE GENOMIC DNA]</scope>
    <source>
        <strain evidence="9 10">DSM 23424</strain>
    </source>
</reference>
<evidence type="ECO:0000256" key="6">
    <source>
        <dbReference type="PROSITE-ProRule" id="PRU00339"/>
    </source>
</evidence>
<dbReference type="OrthoDB" id="9805474at2"/>
<evidence type="ECO:0000256" key="4">
    <source>
        <dbReference type="ARBA" id="ARBA00022803"/>
    </source>
</evidence>
<dbReference type="PANTHER" id="PTHR46630">
    <property type="entry name" value="TETRATRICOPEPTIDE REPEAT PROTEIN 29"/>
    <property type="match status" value="1"/>
</dbReference>
<evidence type="ECO:0000256" key="7">
    <source>
        <dbReference type="SAM" id="Phobius"/>
    </source>
</evidence>
<dbReference type="GO" id="GO:0005737">
    <property type="term" value="C:cytoplasm"/>
    <property type="evidence" value="ECO:0007669"/>
    <property type="project" value="UniProtKB-SubCell"/>
</dbReference>
<accession>A0A3L9Z7V6</accession>
<evidence type="ECO:0000256" key="1">
    <source>
        <dbReference type="ARBA" id="ARBA00004496"/>
    </source>
</evidence>
<feature type="transmembrane region" description="Helical" evidence="7">
    <location>
        <begin position="309"/>
        <end position="329"/>
    </location>
</feature>
<organism evidence="9 10">
    <name type="scientific">Ulvibacter antarcticus</name>
    <dbReference type="NCBI Taxonomy" id="442714"/>
    <lineage>
        <taxon>Bacteria</taxon>
        <taxon>Pseudomonadati</taxon>
        <taxon>Bacteroidota</taxon>
        <taxon>Flavobacteriia</taxon>
        <taxon>Flavobacteriales</taxon>
        <taxon>Flavobacteriaceae</taxon>
        <taxon>Ulvibacter</taxon>
    </lineage>
</organism>
<dbReference type="Pfam" id="PF13181">
    <property type="entry name" value="TPR_8"/>
    <property type="match status" value="1"/>
</dbReference>
<dbReference type="InterPro" id="IPR019734">
    <property type="entry name" value="TPR_rpt"/>
</dbReference>
<feature type="signal peptide" evidence="8">
    <location>
        <begin position="1"/>
        <end position="21"/>
    </location>
</feature>
<dbReference type="RefSeq" id="WP_121906362.1">
    <property type="nucleotide sequence ID" value="NZ_REFC01000011.1"/>
</dbReference>
<keyword evidence="8" id="KW-0732">Signal</keyword>
<dbReference type="Proteomes" id="UP000271339">
    <property type="component" value="Unassembled WGS sequence"/>
</dbReference>
<dbReference type="PANTHER" id="PTHR46630:SF1">
    <property type="entry name" value="TETRATRICOPEPTIDE REPEAT PROTEIN 29"/>
    <property type="match status" value="1"/>
</dbReference>
<comment type="subcellular location">
    <subcellularLocation>
        <location evidence="1">Cytoplasm</location>
    </subcellularLocation>
</comment>
<evidence type="ECO:0000256" key="8">
    <source>
        <dbReference type="SAM" id="SignalP"/>
    </source>
</evidence>
<keyword evidence="2" id="KW-0963">Cytoplasm</keyword>
<sequence length="381" mass="43125">MSPQIKCLLIFSLFFFGNVTAQDKQIDSLKVLLSAEITTAKKINLLADIGEAYFDGQIQHDSAYFYTEQSYNLAKDMRHEASEGRALFNLGLINTSLGQFDAALGNYKRTRDLVLKLNSTRNLSVIYSNIGGLYLDMEDMEEARSNYLKAIDISVQDGDSIGLAIDYINLGETEFKSGNITMAKEHLEYSLELSKLLQIEFASLHLNYANVLLAFDKKDEAETQAQLALKLSKEEEDLNAESDAHYLLSDIYRTSGDFEKALFHFENHAAISDRLNTAKEMSKVEILQLKAELSKNKDQLSLISQRAKLMKTIYILVALGVILITVLLFRQLKIVRMTNQIHEVQKRLVKGELDNRELNKQNRNASAYDAAVSQDLELQKK</sequence>
<dbReference type="SMART" id="SM00028">
    <property type="entry name" value="TPR"/>
    <property type="match status" value="5"/>
</dbReference>
<evidence type="ECO:0000256" key="3">
    <source>
        <dbReference type="ARBA" id="ARBA00022737"/>
    </source>
</evidence>
<evidence type="ECO:0000313" key="9">
    <source>
        <dbReference type="EMBL" id="RMA66365.1"/>
    </source>
</evidence>
<evidence type="ECO:0000313" key="10">
    <source>
        <dbReference type="Proteomes" id="UP000271339"/>
    </source>
</evidence>
<dbReference type="PROSITE" id="PS50005">
    <property type="entry name" value="TPR"/>
    <property type="match status" value="1"/>
</dbReference>
<protein>
    <submittedName>
        <fullName evidence="9">Tetratricopeptide repeat protein</fullName>
    </submittedName>
</protein>
<dbReference type="EMBL" id="REFC01000011">
    <property type="protein sequence ID" value="RMA66365.1"/>
    <property type="molecule type" value="Genomic_DNA"/>
</dbReference>
<keyword evidence="7" id="KW-1133">Transmembrane helix</keyword>
<keyword evidence="3" id="KW-0677">Repeat</keyword>
<dbReference type="InterPro" id="IPR011990">
    <property type="entry name" value="TPR-like_helical_dom_sf"/>
</dbReference>
<proteinExistence type="inferred from homology"/>
<keyword evidence="4 6" id="KW-0802">TPR repeat</keyword>
<keyword evidence="7" id="KW-0812">Transmembrane</keyword>
<feature type="chain" id="PRO_5018037475" evidence="8">
    <location>
        <begin position="22"/>
        <end position="381"/>
    </location>
</feature>
<keyword evidence="10" id="KW-1185">Reference proteome</keyword>
<gene>
    <name evidence="9" type="ORF">BXY75_0787</name>
</gene>
<feature type="repeat" description="TPR" evidence="6">
    <location>
        <begin position="124"/>
        <end position="157"/>
    </location>
</feature>
<dbReference type="InterPro" id="IPR051476">
    <property type="entry name" value="Bac_ResReg_Asp_Phosphatase"/>
</dbReference>
<dbReference type="Gene3D" id="1.25.40.10">
    <property type="entry name" value="Tetratricopeptide repeat domain"/>
    <property type="match status" value="2"/>
</dbReference>
<dbReference type="SUPFAM" id="SSF48452">
    <property type="entry name" value="TPR-like"/>
    <property type="match status" value="1"/>
</dbReference>
<evidence type="ECO:0000256" key="5">
    <source>
        <dbReference type="ARBA" id="ARBA00038253"/>
    </source>
</evidence>
<dbReference type="Pfam" id="PF13424">
    <property type="entry name" value="TPR_12"/>
    <property type="match status" value="1"/>
</dbReference>
<comment type="caution">
    <text evidence="9">The sequence shown here is derived from an EMBL/GenBank/DDBJ whole genome shotgun (WGS) entry which is preliminary data.</text>
</comment>
<dbReference type="AlphaFoldDB" id="A0A3L9Z7V6"/>
<comment type="similarity">
    <text evidence="5">Belongs to the Rap family.</text>
</comment>
<evidence type="ECO:0000256" key="2">
    <source>
        <dbReference type="ARBA" id="ARBA00022490"/>
    </source>
</evidence>
<name>A0A3L9Z7V6_9FLAO</name>
<keyword evidence="7" id="KW-0472">Membrane</keyword>